<feature type="domain" description="Streptococcal pilin isopeptide linkage" evidence="3">
    <location>
        <begin position="37"/>
        <end position="180"/>
    </location>
</feature>
<gene>
    <name evidence="5" type="ORF">WMO41_01795</name>
</gene>
<evidence type="ECO:0000313" key="5">
    <source>
        <dbReference type="EMBL" id="MEQ2561926.1"/>
    </source>
</evidence>
<reference evidence="5 6" key="1">
    <citation type="submission" date="2024-03" db="EMBL/GenBank/DDBJ databases">
        <title>Human intestinal bacterial collection.</title>
        <authorList>
            <person name="Pauvert C."/>
            <person name="Hitch T.C.A."/>
            <person name="Clavel T."/>
        </authorList>
    </citation>
    <scope>NUCLEOTIDE SEQUENCE [LARGE SCALE GENOMIC DNA]</scope>
    <source>
        <strain evidence="5 6">CLA-AP-H27</strain>
    </source>
</reference>
<feature type="signal peptide" evidence="2">
    <location>
        <begin position="1"/>
        <end position="26"/>
    </location>
</feature>
<protein>
    <submittedName>
        <fullName evidence="5">FctA domain-containing protein</fullName>
    </submittedName>
</protein>
<sequence>MRKMKKALATVLAATMVMGMSSTAWAEPKTNQDASFTKTYKITNPETANPKETFTFTFTPVSLTESNANLTTRDMPTIAAATTTFEAGKATTAGLEQTVDVALKDIVWPGVGIYIYNVTETAGKTAGVTYDTRVAKLKVTVAYDQGTKTYYTAFCTLALEDKDKDGITDVKTTGFTNEYSAGSLAISKTVTGNMGDQSAYFKVTVTLNGEEGKNYAESYTVSGGSFAGNGTIPANPTSITVGTPADFYLKHGETITIANLPYGVTYSVVEDDYTDGTKGGYDTAIYDCSDRNDVKIIDTAKETVDITNNKGVTVDTGITLDSLPYIMILAVAALGMVGFVAKKRKEEEMF</sequence>
<comment type="caution">
    <text evidence="5">The sequence shown here is derived from an EMBL/GenBank/DDBJ whole genome shotgun (WGS) entry which is preliminary data.</text>
</comment>
<evidence type="ECO:0000259" key="3">
    <source>
        <dbReference type="Pfam" id="PF12892"/>
    </source>
</evidence>
<dbReference type="InterPro" id="IPR022464">
    <property type="entry name" value="Strep_pil_isopept_link"/>
</dbReference>
<dbReference type="Gene3D" id="2.60.40.3050">
    <property type="match status" value="1"/>
</dbReference>
<dbReference type="NCBIfam" id="TIGR03786">
    <property type="entry name" value="strep_pil_rpt"/>
    <property type="match status" value="1"/>
</dbReference>
<keyword evidence="1" id="KW-0812">Transmembrane</keyword>
<feature type="domain" description="DUF7601" evidence="4">
    <location>
        <begin position="182"/>
        <end position="310"/>
    </location>
</feature>
<evidence type="ECO:0000256" key="2">
    <source>
        <dbReference type="SAM" id="SignalP"/>
    </source>
</evidence>
<accession>A0ABV1HHY8</accession>
<dbReference type="RefSeq" id="WP_349228358.1">
    <property type="nucleotide sequence ID" value="NZ_JBBMFJ010000002.1"/>
</dbReference>
<dbReference type="Gene3D" id="2.60.40.1140">
    <property type="entry name" value="Collagen-binding surface protein Cna, B-type domain"/>
    <property type="match status" value="1"/>
</dbReference>
<evidence type="ECO:0000256" key="1">
    <source>
        <dbReference type="SAM" id="Phobius"/>
    </source>
</evidence>
<evidence type="ECO:0000259" key="4">
    <source>
        <dbReference type="Pfam" id="PF24547"/>
    </source>
</evidence>
<dbReference type="EMBL" id="JBBMFJ010000002">
    <property type="protein sequence ID" value="MEQ2561926.1"/>
    <property type="molecule type" value="Genomic_DNA"/>
</dbReference>
<evidence type="ECO:0000313" key="6">
    <source>
        <dbReference type="Proteomes" id="UP001437460"/>
    </source>
</evidence>
<proteinExistence type="predicted"/>
<name>A0ABV1HHY8_9FIRM</name>
<dbReference type="Pfam" id="PF24547">
    <property type="entry name" value="DUF7601"/>
    <property type="match status" value="1"/>
</dbReference>
<dbReference type="Proteomes" id="UP001437460">
    <property type="component" value="Unassembled WGS sequence"/>
</dbReference>
<keyword evidence="1" id="KW-1133">Transmembrane helix</keyword>
<organism evidence="5 6">
    <name type="scientific">Ventrimonas faecis</name>
    <dbReference type="NCBI Taxonomy" id="3133170"/>
    <lineage>
        <taxon>Bacteria</taxon>
        <taxon>Bacillati</taxon>
        <taxon>Bacillota</taxon>
        <taxon>Clostridia</taxon>
        <taxon>Lachnospirales</taxon>
        <taxon>Lachnospiraceae</taxon>
        <taxon>Ventrimonas</taxon>
    </lineage>
</organism>
<keyword evidence="2" id="KW-0732">Signal</keyword>
<dbReference type="InterPro" id="IPR055382">
    <property type="entry name" value="DUF7601"/>
</dbReference>
<feature type="chain" id="PRO_5045335047" evidence="2">
    <location>
        <begin position="27"/>
        <end position="350"/>
    </location>
</feature>
<keyword evidence="6" id="KW-1185">Reference proteome</keyword>
<feature type="transmembrane region" description="Helical" evidence="1">
    <location>
        <begin position="323"/>
        <end position="341"/>
    </location>
</feature>
<keyword evidence="1" id="KW-0472">Membrane</keyword>
<dbReference type="Pfam" id="PF12892">
    <property type="entry name" value="FctA"/>
    <property type="match status" value="1"/>
</dbReference>
<dbReference type="InterPro" id="IPR038174">
    <property type="entry name" value="Strep_pil_link_sf"/>
</dbReference>